<proteinExistence type="predicted"/>
<gene>
    <name evidence="2" type="ORF">MPL3365_70043</name>
</gene>
<dbReference type="AlphaFoldDB" id="A0A090GVX5"/>
<organism evidence="2 3">
    <name type="scientific">Mesorhizobium plurifarium</name>
    <dbReference type="NCBI Taxonomy" id="69974"/>
    <lineage>
        <taxon>Bacteria</taxon>
        <taxon>Pseudomonadati</taxon>
        <taxon>Pseudomonadota</taxon>
        <taxon>Alphaproteobacteria</taxon>
        <taxon>Hyphomicrobiales</taxon>
        <taxon>Phyllobacteriaceae</taxon>
        <taxon>Mesorhizobium</taxon>
    </lineage>
</organism>
<evidence type="ECO:0000313" key="3">
    <source>
        <dbReference type="Proteomes" id="UP000046122"/>
    </source>
</evidence>
<accession>A0A090GVX5</accession>
<protein>
    <submittedName>
        <fullName evidence="2">Uncharacterized protein</fullName>
    </submittedName>
</protein>
<dbReference type="Proteomes" id="UP000046122">
    <property type="component" value="Unassembled WGS sequence"/>
</dbReference>
<sequence length="77" mass="9028">MTRNRLSRLSDRTSRRYQAGDRSGQRGKAQDLKMKKARRNRRASYGTEVEVRRRHDPGVWIASKFSQQRPAGRLTNL</sequence>
<evidence type="ECO:0000256" key="1">
    <source>
        <dbReference type="SAM" id="MobiDB-lite"/>
    </source>
</evidence>
<evidence type="ECO:0000313" key="2">
    <source>
        <dbReference type="EMBL" id="CDX61695.1"/>
    </source>
</evidence>
<name>A0A090GVX5_MESPL</name>
<dbReference type="EMBL" id="CCNE01000065">
    <property type="protein sequence ID" value="CDX61695.1"/>
    <property type="molecule type" value="Genomic_DNA"/>
</dbReference>
<reference evidence="2 3" key="1">
    <citation type="submission" date="2014-08" db="EMBL/GenBank/DDBJ databases">
        <authorList>
            <person name="Moulin Lionel"/>
        </authorList>
    </citation>
    <scope>NUCLEOTIDE SEQUENCE [LARGE SCALE GENOMIC DNA]</scope>
</reference>
<feature type="region of interest" description="Disordered" evidence="1">
    <location>
        <begin position="1"/>
        <end position="50"/>
    </location>
</feature>